<dbReference type="Gene3D" id="1.20.120.400">
    <property type="entry name" value="Nickel-containing superoxide dismutase"/>
    <property type="match status" value="1"/>
</dbReference>
<evidence type="ECO:0000313" key="1">
    <source>
        <dbReference type="EMBL" id="PIW37282.1"/>
    </source>
</evidence>
<name>A0A2M7H4Y1_9BACT</name>
<dbReference type="NCBIfam" id="TIGR02753">
    <property type="entry name" value="sodN"/>
    <property type="match status" value="1"/>
</dbReference>
<dbReference type="SUPFAM" id="SSF109770">
    <property type="entry name" value="Nickel-containing superoxide dismutase, NiSOD"/>
    <property type="match status" value="1"/>
</dbReference>
<dbReference type="InterPro" id="IPR036502">
    <property type="entry name" value="NiSOD_sf"/>
</dbReference>
<dbReference type="EMBL" id="PFGC01000013">
    <property type="protein sequence ID" value="PIW37282.1"/>
    <property type="molecule type" value="Genomic_DNA"/>
</dbReference>
<dbReference type="InterPro" id="IPR014123">
    <property type="entry name" value="Superoxide_dismutase_Ni-type"/>
</dbReference>
<dbReference type="Pfam" id="PF09055">
    <property type="entry name" value="Sod_Ni"/>
    <property type="match status" value="1"/>
</dbReference>
<dbReference type="Proteomes" id="UP000230292">
    <property type="component" value="Unassembled WGS sequence"/>
</dbReference>
<reference evidence="1 2" key="1">
    <citation type="submission" date="2017-09" db="EMBL/GenBank/DDBJ databases">
        <title>Depth-based differentiation of microbial function through sediment-hosted aquifers and enrichment of novel symbionts in the deep terrestrial subsurface.</title>
        <authorList>
            <person name="Probst A.J."/>
            <person name="Ladd B."/>
            <person name="Jarett J.K."/>
            <person name="Geller-Mcgrath D.E."/>
            <person name="Sieber C.M."/>
            <person name="Emerson J.B."/>
            <person name="Anantharaman K."/>
            <person name="Thomas B.C."/>
            <person name="Malmstrom R."/>
            <person name="Stieglmeier M."/>
            <person name="Klingl A."/>
            <person name="Woyke T."/>
            <person name="Ryan C.M."/>
            <person name="Banfield J.F."/>
        </authorList>
    </citation>
    <scope>NUCLEOTIDE SEQUENCE [LARGE SCALE GENOMIC DNA]</scope>
    <source>
        <strain evidence="1">CG15_BIG_FIL_POST_REV_8_21_14_020_45_12</strain>
    </source>
</reference>
<sequence length="159" mass="18454">MMKYFLRTLKRLSPAPLVHAHCDGPCGVYDPAQARVSAEAVVSMTKKITELERPKSDAAEDWANYHNTLSRYISIKEEESENTKHHLLVLWTDYFKPEHLEQFPDLHGLFWKAAKAASACKHEVSSHHAEELLSFVEQVHKIFWQTKDREVEWVLANKK</sequence>
<dbReference type="GO" id="GO:0004784">
    <property type="term" value="F:superoxide dismutase activity"/>
    <property type="evidence" value="ECO:0007669"/>
    <property type="project" value="InterPro"/>
</dbReference>
<accession>A0A2M7H4Y1</accession>
<dbReference type="GO" id="GO:0016151">
    <property type="term" value="F:nickel cation binding"/>
    <property type="evidence" value="ECO:0007669"/>
    <property type="project" value="InterPro"/>
</dbReference>
<dbReference type="AlphaFoldDB" id="A0A2M7H4Y1"/>
<gene>
    <name evidence="1" type="primary">sodN</name>
    <name evidence="1" type="ORF">COW24_01105</name>
</gene>
<protein>
    <submittedName>
        <fullName evidence="1">Superoxide dismutase, Ni</fullName>
    </submittedName>
</protein>
<proteinExistence type="predicted"/>
<evidence type="ECO:0000313" key="2">
    <source>
        <dbReference type="Proteomes" id="UP000230292"/>
    </source>
</evidence>
<organism evidence="1 2">
    <name type="scientific">Candidatus Kerfeldbacteria bacterium CG15_BIG_FIL_POST_REV_8_21_14_020_45_12</name>
    <dbReference type="NCBI Taxonomy" id="2014247"/>
    <lineage>
        <taxon>Bacteria</taxon>
        <taxon>Candidatus Kerfeldiibacteriota</taxon>
    </lineage>
</organism>
<comment type="caution">
    <text evidence="1">The sequence shown here is derived from an EMBL/GenBank/DDBJ whole genome shotgun (WGS) entry which is preliminary data.</text>
</comment>